<organism evidence="4 5">
    <name type="scientific">Candidatus Fimadaptatus faecigallinarum</name>
    <dbReference type="NCBI Taxonomy" id="2840814"/>
    <lineage>
        <taxon>Bacteria</taxon>
        <taxon>Bacillati</taxon>
        <taxon>Bacillota</taxon>
        <taxon>Clostridia</taxon>
        <taxon>Eubacteriales</taxon>
        <taxon>Candidatus Fimadaptatus</taxon>
    </lineage>
</organism>
<evidence type="ECO:0000313" key="5">
    <source>
        <dbReference type="Proteomes" id="UP000824123"/>
    </source>
</evidence>
<name>A0A9D1LRA8_9FIRM</name>
<dbReference type="AlphaFoldDB" id="A0A9D1LRA8"/>
<gene>
    <name evidence="4" type="ORF">IAC59_05135</name>
</gene>
<feature type="DNA-binding region" description="H-T-H motif" evidence="2">
    <location>
        <begin position="33"/>
        <end position="52"/>
    </location>
</feature>
<dbReference type="Pfam" id="PF14278">
    <property type="entry name" value="TetR_C_8"/>
    <property type="match status" value="1"/>
</dbReference>
<accession>A0A9D1LRA8</accession>
<dbReference type="PANTHER" id="PTHR43479:SF7">
    <property type="entry name" value="TETR-FAMILY TRANSCRIPTIONAL REGULATOR"/>
    <property type="match status" value="1"/>
</dbReference>
<dbReference type="InterPro" id="IPR050624">
    <property type="entry name" value="HTH-type_Tx_Regulator"/>
</dbReference>
<dbReference type="Gene3D" id="1.10.357.10">
    <property type="entry name" value="Tetracycline Repressor, domain 2"/>
    <property type="match status" value="1"/>
</dbReference>
<dbReference type="EMBL" id="DVNK01000034">
    <property type="protein sequence ID" value="HIU46623.1"/>
    <property type="molecule type" value="Genomic_DNA"/>
</dbReference>
<dbReference type="InterPro" id="IPR039532">
    <property type="entry name" value="TetR_C_Firmicutes"/>
</dbReference>
<sequence>MNTRGNQRYKATELAIRQVVMAMLEDCTPTQLNVREICQRANINRSTFYLHFKDVYDMLDKFEADMSSEMVAAFTREGTRNIVEGFENMFEYVRTYASFYRAQLRNPARKHIFPFVLPADYAERVARMRDDIGPASDAQWSYQERFMLAGIAEVTRLWLDDGCPETPQQLTQMLFDVFRQPRGPWFNWSD</sequence>
<dbReference type="PROSITE" id="PS50977">
    <property type="entry name" value="HTH_TETR_2"/>
    <property type="match status" value="1"/>
</dbReference>
<dbReference type="SUPFAM" id="SSF46689">
    <property type="entry name" value="Homeodomain-like"/>
    <property type="match status" value="1"/>
</dbReference>
<dbReference type="PANTHER" id="PTHR43479">
    <property type="entry name" value="ACREF/ENVCD OPERON REPRESSOR-RELATED"/>
    <property type="match status" value="1"/>
</dbReference>
<feature type="domain" description="HTH tetR-type" evidence="3">
    <location>
        <begin position="10"/>
        <end position="70"/>
    </location>
</feature>
<dbReference type="Proteomes" id="UP000824123">
    <property type="component" value="Unassembled WGS sequence"/>
</dbReference>
<comment type="caution">
    <text evidence="4">The sequence shown here is derived from an EMBL/GenBank/DDBJ whole genome shotgun (WGS) entry which is preliminary data.</text>
</comment>
<keyword evidence="1 2" id="KW-0238">DNA-binding</keyword>
<evidence type="ECO:0000313" key="4">
    <source>
        <dbReference type="EMBL" id="HIU46623.1"/>
    </source>
</evidence>
<dbReference type="InterPro" id="IPR001647">
    <property type="entry name" value="HTH_TetR"/>
</dbReference>
<reference evidence="4" key="2">
    <citation type="journal article" date="2021" name="PeerJ">
        <title>Extensive microbial diversity within the chicken gut microbiome revealed by metagenomics and culture.</title>
        <authorList>
            <person name="Gilroy R."/>
            <person name="Ravi A."/>
            <person name="Getino M."/>
            <person name="Pursley I."/>
            <person name="Horton D.L."/>
            <person name="Alikhan N.F."/>
            <person name="Baker D."/>
            <person name="Gharbi K."/>
            <person name="Hall N."/>
            <person name="Watson M."/>
            <person name="Adriaenssens E.M."/>
            <person name="Foster-Nyarko E."/>
            <person name="Jarju S."/>
            <person name="Secka A."/>
            <person name="Antonio M."/>
            <person name="Oren A."/>
            <person name="Chaudhuri R.R."/>
            <person name="La Ragione R."/>
            <person name="Hildebrand F."/>
            <person name="Pallen M.J."/>
        </authorList>
    </citation>
    <scope>NUCLEOTIDE SEQUENCE</scope>
    <source>
        <strain evidence="4">ChiSxjej2B14-8506</strain>
    </source>
</reference>
<protein>
    <submittedName>
        <fullName evidence="4">TetR/AcrR family transcriptional regulator</fullName>
    </submittedName>
</protein>
<dbReference type="GO" id="GO:0003677">
    <property type="term" value="F:DNA binding"/>
    <property type="evidence" value="ECO:0007669"/>
    <property type="project" value="UniProtKB-UniRule"/>
</dbReference>
<reference evidence="4" key="1">
    <citation type="submission" date="2020-10" db="EMBL/GenBank/DDBJ databases">
        <authorList>
            <person name="Gilroy R."/>
        </authorList>
    </citation>
    <scope>NUCLEOTIDE SEQUENCE</scope>
    <source>
        <strain evidence="4">ChiSxjej2B14-8506</strain>
    </source>
</reference>
<evidence type="ECO:0000259" key="3">
    <source>
        <dbReference type="PROSITE" id="PS50977"/>
    </source>
</evidence>
<evidence type="ECO:0000256" key="1">
    <source>
        <dbReference type="ARBA" id="ARBA00023125"/>
    </source>
</evidence>
<dbReference type="InterPro" id="IPR009057">
    <property type="entry name" value="Homeodomain-like_sf"/>
</dbReference>
<proteinExistence type="predicted"/>
<evidence type="ECO:0000256" key="2">
    <source>
        <dbReference type="PROSITE-ProRule" id="PRU00335"/>
    </source>
</evidence>